<feature type="compositionally biased region" description="Polar residues" evidence="1">
    <location>
        <begin position="198"/>
        <end position="207"/>
    </location>
</feature>
<keyword evidence="4" id="KW-1185">Reference proteome</keyword>
<evidence type="ECO:0000313" key="4">
    <source>
        <dbReference type="Proteomes" id="UP000195807"/>
    </source>
</evidence>
<dbReference type="KEGG" id="cman:A9D14_05980"/>
<name>A0A1Z1FAM8_9SPHN</name>
<protein>
    <recommendedName>
        <fullName evidence="2">DUF4440 domain-containing protein</fullName>
    </recommendedName>
</protein>
<dbReference type="InterPro" id="IPR032710">
    <property type="entry name" value="NTF2-like_dom_sf"/>
</dbReference>
<dbReference type="Proteomes" id="UP000195807">
    <property type="component" value="Chromosome"/>
</dbReference>
<sequence>MGFSAYWQAIVPPAGEKIMKLRCRVIVSCALGLCLAGLPGCDAANETAVLDAPVKETPDPARAEASIKEAQAARIAALNRRDVDGAVSVYAPNATLVVPNATPLTDPASIRANYASLLGDDGMVMTVTPTRTWVSAGADFAVTTARITVHRNSNGDRPRIDTGIDSASQSVWQRQADGTWKIVSEYNVALPARDTDADQANTGTSGETGDEVAIGVPAD</sequence>
<evidence type="ECO:0000259" key="2">
    <source>
        <dbReference type="Pfam" id="PF14534"/>
    </source>
</evidence>
<organism evidence="3 4">
    <name type="scientific">Croceicoccus marinus</name>
    <dbReference type="NCBI Taxonomy" id="450378"/>
    <lineage>
        <taxon>Bacteria</taxon>
        <taxon>Pseudomonadati</taxon>
        <taxon>Pseudomonadota</taxon>
        <taxon>Alphaproteobacteria</taxon>
        <taxon>Sphingomonadales</taxon>
        <taxon>Erythrobacteraceae</taxon>
        <taxon>Croceicoccus</taxon>
    </lineage>
</organism>
<dbReference type="InterPro" id="IPR027843">
    <property type="entry name" value="DUF4440"/>
</dbReference>
<dbReference type="AlphaFoldDB" id="A0A1Z1FAM8"/>
<feature type="domain" description="DUF4440" evidence="2">
    <location>
        <begin position="67"/>
        <end position="182"/>
    </location>
</feature>
<feature type="region of interest" description="Disordered" evidence="1">
    <location>
        <begin position="194"/>
        <end position="219"/>
    </location>
</feature>
<dbReference type="Gene3D" id="3.10.450.50">
    <property type="match status" value="1"/>
</dbReference>
<dbReference type="Pfam" id="PF14534">
    <property type="entry name" value="DUF4440"/>
    <property type="match status" value="1"/>
</dbReference>
<reference evidence="3 4" key="1">
    <citation type="submission" date="2017-01" db="EMBL/GenBank/DDBJ databases">
        <title>Complete genome sequence of esterase-producing bacterium Croceicoccus marinus E4A9.</title>
        <authorList>
            <person name="Wu Y.-H."/>
            <person name="Cheng H."/>
            <person name="Xu L."/>
            <person name="Huo Y.-Y."/>
            <person name="Wang C.-S."/>
            <person name="Xu X.-W."/>
        </authorList>
    </citation>
    <scope>NUCLEOTIDE SEQUENCE [LARGE SCALE GENOMIC DNA]</scope>
    <source>
        <strain evidence="3 4">E4A9</strain>
    </source>
</reference>
<dbReference type="EMBL" id="CP019602">
    <property type="protein sequence ID" value="ARU15815.1"/>
    <property type="molecule type" value="Genomic_DNA"/>
</dbReference>
<dbReference type="SUPFAM" id="SSF54427">
    <property type="entry name" value="NTF2-like"/>
    <property type="match status" value="1"/>
</dbReference>
<proteinExistence type="predicted"/>
<evidence type="ECO:0000256" key="1">
    <source>
        <dbReference type="SAM" id="MobiDB-lite"/>
    </source>
</evidence>
<gene>
    <name evidence="3" type="ORF">A9D14_05980</name>
</gene>
<accession>A0A1Z1FAM8</accession>
<dbReference type="STRING" id="450378.GCA_001661675_01198"/>
<evidence type="ECO:0000313" key="3">
    <source>
        <dbReference type="EMBL" id="ARU15815.1"/>
    </source>
</evidence>